<keyword evidence="1" id="KW-0732">Signal</keyword>
<evidence type="ECO:0000313" key="2">
    <source>
        <dbReference type="EMBL" id="MBB5296575.1"/>
    </source>
</evidence>
<feature type="chain" id="PRO_5042554558" description="DUF3106 domain-containing protein" evidence="1">
    <location>
        <begin position="20"/>
        <end position="130"/>
    </location>
</feature>
<dbReference type="EMBL" id="JACHFV010000012">
    <property type="protein sequence ID" value="MBB5296575.1"/>
    <property type="molecule type" value="Genomic_DNA"/>
</dbReference>
<sequence length="130" mass="14385">MNRLLLALGLMTLPLGAHAATSPDPWPGSPVLVRLFSLPAGRADGERLSRTLALTPVQIAELRRLARVEAAYGQAGRQVIGRQEAARLNARIAVMRVEKDRKVRALLGAKYPAFRQWVRVWWAGQVRAAR</sequence>
<dbReference type="EMBL" id="VBRC01000010">
    <property type="protein sequence ID" value="TLK24692.1"/>
    <property type="molecule type" value="Genomic_DNA"/>
</dbReference>
<evidence type="ECO:0000313" key="4">
    <source>
        <dbReference type="Proteomes" id="UP000308000"/>
    </source>
</evidence>
<accession>A0AAJ5F6Y6</accession>
<keyword evidence="5" id="KW-1185">Reference proteome</keyword>
<evidence type="ECO:0008006" key="6">
    <source>
        <dbReference type="Google" id="ProtNLM"/>
    </source>
</evidence>
<protein>
    <recommendedName>
        <fullName evidence="6">DUF3106 domain-containing protein</fullName>
    </recommendedName>
</protein>
<name>A0AAJ5F6Y6_9DEIO</name>
<evidence type="ECO:0000313" key="5">
    <source>
        <dbReference type="Proteomes" id="UP000536909"/>
    </source>
</evidence>
<feature type="signal peptide" evidence="1">
    <location>
        <begin position="1"/>
        <end position="19"/>
    </location>
</feature>
<proteinExistence type="predicted"/>
<dbReference type="Proteomes" id="UP000536909">
    <property type="component" value="Unassembled WGS sequence"/>
</dbReference>
<evidence type="ECO:0000313" key="3">
    <source>
        <dbReference type="EMBL" id="TLK24692.1"/>
    </source>
</evidence>
<reference evidence="2 5" key="2">
    <citation type="submission" date="2020-08" db="EMBL/GenBank/DDBJ databases">
        <title>Genomic Encyclopedia of Type Strains, Phase IV (KMG-IV): sequencing the most valuable type-strain genomes for metagenomic binning, comparative biology and taxonomic classification.</title>
        <authorList>
            <person name="Goeker M."/>
        </authorList>
    </citation>
    <scope>NUCLEOTIDE SEQUENCE [LARGE SCALE GENOMIC DNA]</scope>
    <source>
        <strain evidence="2 5">DSM 105434</strain>
    </source>
</reference>
<dbReference type="RefSeq" id="WP_129118657.1">
    <property type="nucleotide sequence ID" value="NZ_BSUI01000039.1"/>
</dbReference>
<evidence type="ECO:0000256" key="1">
    <source>
        <dbReference type="SAM" id="SignalP"/>
    </source>
</evidence>
<dbReference type="Proteomes" id="UP000308000">
    <property type="component" value="Unassembled WGS sequence"/>
</dbReference>
<dbReference type="AlphaFoldDB" id="A0AAJ5F6Y6"/>
<reference evidence="3 4" key="1">
    <citation type="submission" date="2019-04" db="EMBL/GenBank/DDBJ databases">
        <title>Deinococcus metalilatus MA1002 mutant No.5.</title>
        <authorList>
            <person name="Park W."/>
            <person name="Park C."/>
        </authorList>
    </citation>
    <scope>NUCLEOTIDE SEQUENCE [LARGE SCALE GENOMIC DNA]</scope>
    <source>
        <strain evidence="3 4">MA1002-m5</strain>
    </source>
</reference>
<comment type="caution">
    <text evidence="3">The sequence shown here is derived from an EMBL/GenBank/DDBJ whole genome shotgun (WGS) entry which is preliminary data.</text>
</comment>
<organism evidence="3 4">
    <name type="scientific">Deinococcus metallilatus</name>
    <dbReference type="NCBI Taxonomy" id="1211322"/>
    <lineage>
        <taxon>Bacteria</taxon>
        <taxon>Thermotogati</taxon>
        <taxon>Deinococcota</taxon>
        <taxon>Deinococci</taxon>
        <taxon>Deinococcales</taxon>
        <taxon>Deinococcaceae</taxon>
        <taxon>Deinococcus</taxon>
    </lineage>
</organism>
<gene>
    <name evidence="3" type="ORF">FCS05_14160</name>
    <name evidence="2" type="ORF">HNQ10_003425</name>
</gene>